<protein>
    <submittedName>
        <fullName evidence="1">Uncharacterized protein</fullName>
    </submittedName>
</protein>
<comment type="caution">
    <text evidence="1">The sequence shown here is derived from an EMBL/GenBank/DDBJ whole genome shotgun (WGS) entry which is preliminary data.</text>
</comment>
<dbReference type="RefSeq" id="WP_094511450.1">
    <property type="nucleotide sequence ID" value="NZ_NGPU01000098.1"/>
</dbReference>
<dbReference type="Proteomes" id="UP000216681">
    <property type="component" value="Unassembled WGS sequence"/>
</dbReference>
<accession>A0AB73PMU8</accession>
<evidence type="ECO:0000313" key="1">
    <source>
        <dbReference type="EMBL" id="OYS93254.1"/>
    </source>
</evidence>
<reference evidence="1 2" key="2">
    <citation type="submission" date="2017-09" db="EMBL/GenBank/DDBJ databases">
        <title>Tripartite evolution among Lactobacillus johnsonii, Lactobacillus taiwanensis, Lactobacillus reuteri and their rodent host.</title>
        <authorList>
            <person name="Wang T."/>
            <person name="Knowles S."/>
            <person name="Cheng C."/>
        </authorList>
    </citation>
    <scope>NUCLEOTIDE SEQUENCE [LARGE SCALE GENOMIC DNA]</scope>
    <source>
        <strain evidence="1 2">105n</strain>
    </source>
</reference>
<reference evidence="1 2" key="1">
    <citation type="submission" date="2017-05" db="EMBL/GenBank/DDBJ databases">
        <authorList>
            <person name="Lin X.B."/>
            <person name="Stothard P."/>
            <person name="Tasseva G."/>
            <person name="Walter J."/>
        </authorList>
    </citation>
    <scope>NUCLEOTIDE SEQUENCE [LARGE SCALE GENOMIC DNA]</scope>
    <source>
        <strain evidence="1 2">105n</strain>
    </source>
</reference>
<name>A0AB73PMU8_LIMRT</name>
<dbReference type="InterPro" id="IPR043733">
    <property type="entry name" value="DUF5677"/>
</dbReference>
<dbReference type="AlphaFoldDB" id="A0AB73PMU8"/>
<dbReference type="EMBL" id="NGPX01000034">
    <property type="protein sequence ID" value="OYS93254.1"/>
    <property type="molecule type" value="Genomic_DNA"/>
</dbReference>
<sequence length="277" mass="32240">MSLNVAVCDCKKLIDKLFENKSVFSKRELTPSDVAIISLFYSAISEAEAIKVLVDNKLTNVTDSLLRTFIEQAVYFKYIFKANSEKRAKCLFFYEKSTSSFKALRLINEINNRPLARSISDTVNKQLRNETSKSACLKELNKTFKNKYDELFPKDISNKEKIKKHWYNAEPDFKNKNFYQLCKNMDLEDLYLTMYAPLSDNTHGVDGLRNFTVNTNKGQKKIQLVIELPRKDTVLELLESTLNLMFIEIAKYYKIITPNSWVRSVCVKIKCNESLRR</sequence>
<proteinExistence type="predicted"/>
<gene>
    <name evidence="1" type="ORF">CBG15_06785</name>
</gene>
<evidence type="ECO:0000313" key="2">
    <source>
        <dbReference type="Proteomes" id="UP000216681"/>
    </source>
</evidence>
<organism evidence="1 2">
    <name type="scientific">Limosilactobacillus reuteri</name>
    <name type="common">Lactobacillus reuteri</name>
    <dbReference type="NCBI Taxonomy" id="1598"/>
    <lineage>
        <taxon>Bacteria</taxon>
        <taxon>Bacillati</taxon>
        <taxon>Bacillota</taxon>
        <taxon>Bacilli</taxon>
        <taxon>Lactobacillales</taxon>
        <taxon>Lactobacillaceae</taxon>
        <taxon>Limosilactobacillus</taxon>
    </lineage>
</organism>
<dbReference type="Pfam" id="PF18928">
    <property type="entry name" value="DUF5677"/>
    <property type="match status" value="1"/>
</dbReference>